<dbReference type="SUPFAM" id="SSF46894">
    <property type="entry name" value="C-terminal effector domain of the bipartite response regulators"/>
    <property type="match status" value="1"/>
</dbReference>
<comment type="caution">
    <text evidence="6">The sequence shown here is derived from an EMBL/GenBank/DDBJ whole genome shotgun (WGS) entry which is preliminary data.</text>
</comment>
<dbReference type="SMART" id="SM00448">
    <property type="entry name" value="REC"/>
    <property type="match status" value="1"/>
</dbReference>
<evidence type="ECO:0000256" key="1">
    <source>
        <dbReference type="ARBA" id="ARBA00023125"/>
    </source>
</evidence>
<feature type="domain" description="Response regulatory" evidence="4">
    <location>
        <begin position="6"/>
        <end position="120"/>
    </location>
</feature>
<proteinExistence type="predicted"/>
<feature type="modified residue" description="4-aspartylphosphate" evidence="2">
    <location>
        <position position="55"/>
    </location>
</feature>
<evidence type="ECO:0000313" key="6">
    <source>
        <dbReference type="EMBL" id="GAA0392929.1"/>
    </source>
</evidence>
<keyword evidence="1 3" id="KW-0238">DNA-binding</keyword>
<dbReference type="InterPro" id="IPR016032">
    <property type="entry name" value="Sig_transdc_resp-reg_C-effctor"/>
</dbReference>
<dbReference type="InterPro" id="IPR001867">
    <property type="entry name" value="OmpR/PhoB-type_DNA-bd"/>
</dbReference>
<dbReference type="Pfam" id="PF00072">
    <property type="entry name" value="Response_reg"/>
    <property type="match status" value="1"/>
</dbReference>
<accession>A0ABN0YEI2</accession>
<dbReference type="Gene3D" id="1.10.10.10">
    <property type="entry name" value="Winged helix-like DNA-binding domain superfamily/Winged helix DNA-binding domain"/>
    <property type="match status" value="1"/>
</dbReference>
<dbReference type="PROSITE" id="PS51755">
    <property type="entry name" value="OMPR_PHOB"/>
    <property type="match status" value="1"/>
</dbReference>
<dbReference type="PROSITE" id="PS50110">
    <property type="entry name" value="RESPONSE_REGULATORY"/>
    <property type="match status" value="1"/>
</dbReference>
<dbReference type="Pfam" id="PF00486">
    <property type="entry name" value="Trans_reg_C"/>
    <property type="match status" value="1"/>
</dbReference>
<keyword evidence="7" id="KW-1185">Reference proteome</keyword>
<dbReference type="InterPro" id="IPR036388">
    <property type="entry name" value="WH-like_DNA-bd_sf"/>
</dbReference>
<dbReference type="EMBL" id="BAAABX010000010">
    <property type="protein sequence ID" value="GAA0392929.1"/>
    <property type="molecule type" value="Genomic_DNA"/>
</dbReference>
<dbReference type="InterPro" id="IPR039420">
    <property type="entry name" value="WalR-like"/>
</dbReference>
<dbReference type="PANTHER" id="PTHR48111">
    <property type="entry name" value="REGULATOR OF RPOS"/>
    <property type="match status" value="1"/>
</dbReference>
<reference evidence="6 7" key="1">
    <citation type="journal article" date="2019" name="Int. J. Syst. Evol. Microbiol.">
        <title>The Global Catalogue of Microorganisms (GCM) 10K type strain sequencing project: providing services to taxonomists for standard genome sequencing and annotation.</title>
        <authorList>
            <consortium name="The Broad Institute Genomics Platform"/>
            <consortium name="The Broad Institute Genome Sequencing Center for Infectious Disease"/>
            <person name="Wu L."/>
            <person name="Ma J."/>
        </authorList>
    </citation>
    <scope>NUCLEOTIDE SEQUENCE [LARGE SCALE GENOMIC DNA]</scope>
    <source>
        <strain evidence="6 7">JCM 4788</strain>
    </source>
</reference>
<organism evidence="6 7">
    <name type="scientific">Streptomyces luteireticuli</name>
    <dbReference type="NCBI Taxonomy" id="173858"/>
    <lineage>
        <taxon>Bacteria</taxon>
        <taxon>Bacillati</taxon>
        <taxon>Actinomycetota</taxon>
        <taxon>Actinomycetes</taxon>
        <taxon>Kitasatosporales</taxon>
        <taxon>Streptomycetaceae</taxon>
        <taxon>Streptomyces</taxon>
    </lineage>
</organism>
<dbReference type="Gene3D" id="6.10.250.690">
    <property type="match status" value="1"/>
</dbReference>
<evidence type="ECO:0000256" key="3">
    <source>
        <dbReference type="PROSITE-ProRule" id="PRU01091"/>
    </source>
</evidence>
<keyword evidence="2" id="KW-0597">Phosphoprotein</keyword>
<protein>
    <submittedName>
        <fullName evidence="6">Response regulator transcription factor</fullName>
    </submittedName>
</protein>
<name>A0ABN0YEI2_9ACTN</name>
<evidence type="ECO:0000259" key="4">
    <source>
        <dbReference type="PROSITE" id="PS50110"/>
    </source>
</evidence>
<sequence>MLEPMDILVIEDDRQIGSALRQGLRGEGYTVEHVTDGLTGLQLALQHPYKAIILDVMLPGVHGYRVCAELRRSGVSTPVLMLTAKDGEYDEAEGLDTGADDYLTKPFSYVVLLARLRALIRRGGEGGSAGGPLRAGDLWLDPATHRCGRGEQEIALTARELMVLACLARGRGQVVAKQDVLDEVWDPAYQGGTSIVEVYISTLRRKIDAPFGRRSIETVHGAGYRLVDDGAARA</sequence>
<dbReference type="Proteomes" id="UP001500879">
    <property type="component" value="Unassembled WGS sequence"/>
</dbReference>
<evidence type="ECO:0000256" key="2">
    <source>
        <dbReference type="PROSITE-ProRule" id="PRU00169"/>
    </source>
</evidence>
<evidence type="ECO:0000313" key="7">
    <source>
        <dbReference type="Proteomes" id="UP001500879"/>
    </source>
</evidence>
<dbReference type="InterPro" id="IPR011006">
    <property type="entry name" value="CheY-like_superfamily"/>
</dbReference>
<feature type="domain" description="OmpR/PhoB-type" evidence="5">
    <location>
        <begin position="130"/>
        <end position="228"/>
    </location>
</feature>
<dbReference type="SUPFAM" id="SSF52172">
    <property type="entry name" value="CheY-like"/>
    <property type="match status" value="1"/>
</dbReference>
<dbReference type="CDD" id="cd00383">
    <property type="entry name" value="trans_reg_C"/>
    <property type="match status" value="1"/>
</dbReference>
<evidence type="ECO:0000259" key="5">
    <source>
        <dbReference type="PROSITE" id="PS51755"/>
    </source>
</evidence>
<dbReference type="SMART" id="SM00862">
    <property type="entry name" value="Trans_reg_C"/>
    <property type="match status" value="1"/>
</dbReference>
<feature type="DNA-binding region" description="OmpR/PhoB-type" evidence="3">
    <location>
        <begin position="130"/>
        <end position="228"/>
    </location>
</feature>
<dbReference type="PANTHER" id="PTHR48111:SF36">
    <property type="entry name" value="TRANSCRIPTIONAL REGULATORY PROTEIN CUTR"/>
    <property type="match status" value="1"/>
</dbReference>
<gene>
    <name evidence="6" type="ORF">GCM10010357_12120</name>
</gene>
<dbReference type="Gene3D" id="3.40.50.2300">
    <property type="match status" value="1"/>
</dbReference>
<dbReference type="InterPro" id="IPR001789">
    <property type="entry name" value="Sig_transdc_resp-reg_receiver"/>
</dbReference>
<dbReference type="CDD" id="cd19935">
    <property type="entry name" value="REC_OmpR_CusR-like"/>
    <property type="match status" value="1"/>
</dbReference>